<organism evidence="1 2">
    <name type="scientific">Ananas comosus</name>
    <name type="common">Pineapple</name>
    <name type="synonym">Ananas ananas</name>
    <dbReference type="NCBI Taxonomy" id="4615"/>
    <lineage>
        <taxon>Eukaryota</taxon>
        <taxon>Viridiplantae</taxon>
        <taxon>Streptophyta</taxon>
        <taxon>Embryophyta</taxon>
        <taxon>Tracheophyta</taxon>
        <taxon>Spermatophyta</taxon>
        <taxon>Magnoliopsida</taxon>
        <taxon>Liliopsida</taxon>
        <taxon>Poales</taxon>
        <taxon>Bromeliaceae</taxon>
        <taxon>Bromelioideae</taxon>
        <taxon>Ananas</taxon>
    </lineage>
</organism>
<comment type="caution">
    <text evidence="1">The sequence shown here is derived from an EMBL/GenBank/DDBJ whole genome shotgun (WGS) entry which is preliminary data.</text>
</comment>
<reference evidence="1 2" key="1">
    <citation type="journal article" date="2016" name="DNA Res.">
        <title>The draft genome of MD-2 pineapple using hybrid error correction of long reads.</title>
        <authorList>
            <person name="Redwan R.M."/>
            <person name="Saidin A."/>
            <person name="Kumar S.V."/>
        </authorList>
    </citation>
    <scope>NUCLEOTIDE SEQUENCE [LARGE SCALE GENOMIC DNA]</scope>
    <source>
        <strain evidence="2">cv. MD2</strain>
        <tissue evidence="1">Leaf</tissue>
    </source>
</reference>
<dbReference type="EMBL" id="LSRQ01003254">
    <property type="protein sequence ID" value="OAY72043.1"/>
    <property type="molecule type" value="Genomic_DNA"/>
</dbReference>
<dbReference type="Proteomes" id="UP000092600">
    <property type="component" value="Unassembled WGS sequence"/>
</dbReference>
<evidence type="ECO:0000313" key="1">
    <source>
        <dbReference type="EMBL" id="OAY72043.1"/>
    </source>
</evidence>
<dbReference type="AlphaFoldDB" id="A0A199V4X6"/>
<gene>
    <name evidence="1" type="ORF">ACMD2_08910</name>
</gene>
<name>A0A199V4X6_ANACO</name>
<sequence length="63" mass="6701">MGLLDQMNIMLNANTAKGDRCKLNLVPGCMDPSSPLFNPLLAGPINALLGRTWTLGNPNAFTS</sequence>
<evidence type="ECO:0000313" key="2">
    <source>
        <dbReference type="Proteomes" id="UP000092600"/>
    </source>
</evidence>
<protein>
    <submittedName>
        <fullName evidence="1">Uncharacterized protein</fullName>
    </submittedName>
</protein>
<proteinExistence type="predicted"/>
<accession>A0A199V4X6</accession>